<accession>A0ABT7PEL0</accession>
<evidence type="ECO:0000313" key="1">
    <source>
        <dbReference type="EMBL" id="MDM4014940.1"/>
    </source>
</evidence>
<evidence type="ECO:0008006" key="3">
    <source>
        <dbReference type="Google" id="ProtNLM"/>
    </source>
</evidence>
<name>A0ABT7PEL0_9BACT</name>
<organism evidence="1 2">
    <name type="scientific">Roseiconus lacunae</name>
    <dbReference type="NCBI Taxonomy" id="2605694"/>
    <lineage>
        <taxon>Bacteria</taxon>
        <taxon>Pseudomonadati</taxon>
        <taxon>Planctomycetota</taxon>
        <taxon>Planctomycetia</taxon>
        <taxon>Pirellulales</taxon>
        <taxon>Pirellulaceae</taxon>
        <taxon>Roseiconus</taxon>
    </lineage>
</organism>
<dbReference type="RefSeq" id="WP_289162526.1">
    <property type="nucleotide sequence ID" value="NZ_JASZZN010000003.1"/>
</dbReference>
<reference evidence="1 2" key="1">
    <citation type="submission" date="2023-06" db="EMBL/GenBank/DDBJ databases">
        <title>Roseiconus lacunae JC819 isolated from Gulf of Mannar region, Tamil Nadu.</title>
        <authorList>
            <person name="Pk S."/>
            <person name="Ch S."/>
            <person name="Ch V.R."/>
        </authorList>
    </citation>
    <scope>NUCLEOTIDE SEQUENCE [LARGE SCALE GENOMIC DNA]</scope>
    <source>
        <strain evidence="1 2">JC819</strain>
    </source>
</reference>
<comment type="caution">
    <text evidence="1">The sequence shown here is derived from an EMBL/GenBank/DDBJ whole genome shotgun (WGS) entry which is preliminary data.</text>
</comment>
<dbReference type="Proteomes" id="UP001239462">
    <property type="component" value="Unassembled WGS sequence"/>
</dbReference>
<keyword evidence="2" id="KW-1185">Reference proteome</keyword>
<dbReference type="EMBL" id="JASZZN010000003">
    <property type="protein sequence ID" value="MDM4014940.1"/>
    <property type="molecule type" value="Genomic_DNA"/>
</dbReference>
<gene>
    <name evidence="1" type="ORF">QTN89_05835</name>
</gene>
<sequence length="466" mass="53552">MRNRTLTVRVAEVIEGGSKSEFYSDLRTSLDWSRRMFNSAISICCQRDSELMKGGKAGRLYVYPDLKDQAEGCAQALASITRDAEKEYLRRRGLVRSGYGSFPIQRSYPWPLLPSKTDVEDHRDFLAVRVRLKGQFWRIRLAGGANHRRQISGIRKAISEGKVCQSRIRIDRGVAVIDLSVQLPEMPRKANGEMVIKSTKDKLLVCTKPQGKVPFVITGDSAREWMRERDRLQKRCRQDMKSERRYVAKQKLKQLSFKFNCRIKSYIHEQTSHVVKHAVRRGVGRVYLDLTVKSYEPGFRWFELGQMLRYKFADAGIEVVEQTMAIESPDVCQPHVYFKMSPETRKVKIGETGKSDGSRHRVPTDSPDRDLVILAIENVKGARSKRIAREKHYHAMFADFNVDRHRPERERGEWFEQGPVIEYLREVGWIGNAGNLSQIQQYMPETMVSGEASSSAERESGCLLGK</sequence>
<evidence type="ECO:0000313" key="2">
    <source>
        <dbReference type="Proteomes" id="UP001239462"/>
    </source>
</evidence>
<protein>
    <recommendedName>
        <fullName evidence="3">Transposase</fullName>
    </recommendedName>
</protein>
<proteinExistence type="predicted"/>